<dbReference type="EMBL" id="JAEHJZ010000010">
    <property type="protein sequence ID" value="MBJ7880248.1"/>
    <property type="molecule type" value="Genomic_DNA"/>
</dbReference>
<gene>
    <name evidence="4" type="ORF">JEM65_06220</name>
</gene>
<dbReference type="Proteomes" id="UP000662373">
    <property type="component" value="Unassembled WGS sequence"/>
</dbReference>
<dbReference type="InterPro" id="IPR036291">
    <property type="entry name" value="NAD(P)-bd_dom_sf"/>
</dbReference>
<dbReference type="Pfam" id="PF02737">
    <property type="entry name" value="3HCDH_N"/>
    <property type="match status" value="1"/>
</dbReference>
<dbReference type="GO" id="GO:0006635">
    <property type="term" value="P:fatty acid beta-oxidation"/>
    <property type="evidence" value="ECO:0007669"/>
    <property type="project" value="TreeGrafter"/>
</dbReference>
<organism evidence="4 5">
    <name type="scientific">Gelidibacter salicanalis</name>
    <dbReference type="NCBI Taxonomy" id="291193"/>
    <lineage>
        <taxon>Bacteria</taxon>
        <taxon>Pseudomonadati</taxon>
        <taxon>Bacteroidota</taxon>
        <taxon>Flavobacteriia</taxon>
        <taxon>Flavobacteriales</taxon>
        <taxon>Flavobacteriaceae</taxon>
        <taxon>Gelidibacter</taxon>
    </lineage>
</organism>
<dbReference type="FunFam" id="3.40.50.720:FF:000009">
    <property type="entry name" value="Fatty oxidation complex, alpha subunit"/>
    <property type="match status" value="1"/>
</dbReference>
<dbReference type="Gene3D" id="3.40.50.720">
    <property type="entry name" value="NAD(P)-binding Rossmann-like Domain"/>
    <property type="match status" value="1"/>
</dbReference>
<dbReference type="PANTHER" id="PTHR48075">
    <property type="entry name" value="3-HYDROXYACYL-COA DEHYDROGENASE FAMILY PROTEIN"/>
    <property type="match status" value="1"/>
</dbReference>
<dbReference type="GO" id="GO:0070403">
    <property type="term" value="F:NAD+ binding"/>
    <property type="evidence" value="ECO:0007669"/>
    <property type="project" value="InterPro"/>
</dbReference>
<evidence type="ECO:0000256" key="1">
    <source>
        <dbReference type="ARBA" id="ARBA00023002"/>
    </source>
</evidence>
<dbReference type="Pfam" id="PF00725">
    <property type="entry name" value="3HCDH"/>
    <property type="match status" value="2"/>
</dbReference>
<dbReference type="Gene3D" id="1.10.1040.50">
    <property type="match status" value="1"/>
</dbReference>
<dbReference type="SUPFAM" id="SSF48179">
    <property type="entry name" value="6-phosphogluconate dehydrogenase C-terminal domain-like"/>
    <property type="match status" value="2"/>
</dbReference>
<dbReference type="PROSITE" id="PS00067">
    <property type="entry name" value="3HCDH"/>
    <property type="match status" value="1"/>
</dbReference>
<evidence type="ECO:0000259" key="2">
    <source>
        <dbReference type="Pfam" id="PF00725"/>
    </source>
</evidence>
<proteinExistence type="predicted"/>
<dbReference type="AlphaFoldDB" id="A0A934KT42"/>
<dbReference type="GO" id="GO:0008691">
    <property type="term" value="F:3-hydroxybutyryl-CoA dehydrogenase activity"/>
    <property type="evidence" value="ECO:0007669"/>
    <property type="project" value="TreeGrafter"/>
</dbReference>
<reference evidence="4 5" key="1">
    <citation type="submission" date="2020-09" db="EMBL/GenBank/DDBJ databases">
        <title>Draft genome of Gelidibacter salicanalis PAMC21136.</title>
        <authorList>
            <person name="Park H."/>
        </authorList>
    </citation>
    <scope>NUCLEOTIDE SEQUENCE [LARGE SCALE GENOMIC DNA]</scope>
    <source>
        <strain evidence="4 5">PAMC21136</strain>
    </source>
</reference>
<dbReference type="PROSITE" id="PS51257">
    <property type="entry name" value="PROKAR_LIPOPROTEIN"/>
    <property type="match status" value="1"/>
</dbReference>
<sequence>MKVGIIGSGTMGSGIAQVTATSGCQVKLYDTNQQALDKAKVALENILSRLVAKERIDESEKTRIQNNISYVDTLKDLSDSDITIEAIVENLEIKKKVFSELETFVSDDCIIASNTSSLSIASIAASLKKPERCIGIHFFNPAPLMKLVEVIPAIQTSKEVLEMSTKIITDWKKTVAVAKDTPGFIVNRVARPFYGEALRIYEEGIADFVTIDNSLKTIGGFRMGPFELMDFIGNDVNYTVTETVFTAFYFDPRYKPAFTQKRFAEAGYLGRKSGKGYYNYDEKGAIVVPSSKVTQSAVEESKLAQKIFDRVLVMLINEAADALFMNVASAEDIDNAMTKGVNYPKGLLAWANEKGIDWCVSKMDELYNEYHEDRYRCSPLLRRMSREDLRFFD</sequence>
<dbReference type="InterPro" id="IPR006180">
    <property type="entry name" value="3-OHacyl-CoA_DH_CS"/>
</dbReference>
<keyword evidence="1" id="KW-0560">Oxidoreductase</keyword>
<evidence type="ECO:0000313" key="5">
    <source>
        <dbReference type="Proteomes" id="UP000662373"/>
    </source>
</evidence>
<evidence type="ECO:0000259" key="3">
    <source>
        <dbReference type="Pfam" id="PF02737"/>
    </source>
</evidence>
<dbReference type="RefSeq" id="WP_199598073.1">
    <property type="nucleotide sequence ID" value="NZ_JAEHJZ010000010.1"/>
</dbReference>
<name>A0A934KT42_9FLAO</name>
<protein>
    <submittedName>
        <fullName evidence="4">3-hydroxybutyryl-CoA dehydrogenase</fullName>
    </submittedName>
</protein>
<keyword evidence="5" id="KW-1185">Reference proteome</keyword>
<comment type="caution">
    <text evidence="4">The sequence shown here is derived from an EMBL/GenBank/DDBJ whole genome shotgun (WGS) entry which is preliminary data.</text>
</comment>
<dbReference type="PANTHER" id="PTHR48075:SF5">
    <property type="entry name" value="3-HYDROXYBUTYRYL-COA DEHYDROGENASE"/>
    <property type="match status" value="1"/>
</dbReference>
<feature type="domain" description="3-hydroxyacyl-CoA dehydrogenase NAD binding" evidence="3">
    <location>
        <begin position="2"/>
        <end position="181"/>
    </location>
</feature>
<dbReference type="InterPro" id="IPR006176">
    <property type="entry name" value="3-OHacyl-CoA_DH_NAD-bd"/>
</dbReference>
<dbReference type="InterPro" id="IPR008927">
    <property type="entry name" value="6-PGluconate_DH-like_C_sf"/>
</dbReference>
<accession>A0A934KT42</accession>
<feature type="domain" description="3-hydroxyacyl-CoA dehydrogenase C-terminal" evidence="2">
    <location>
        <begin position="183"/>
        <end position="280"/>
    </location>
</feature>
<dbReference type="SUPFAM" id="SSF51735">
    <property type="entry name" value="NAD(P)-binding Rossmann-fold domains"/>
    <property type="match status" value="1"/>
</dbReference>
<dbReference type="InterPro" id="IPR006108">
    <property type="entry name" value="3HC_DH_C"/>
</dbReference>
<feature type="domain" description="3-hydroxyacyl-CoA dehydrogenase C-terminal" evidence="2">
    <location>
        <begin position="308"/>
        <end position="386"/>
    </location>
</feature>
<evidence type="ECO:0000313" key="4">
    <source>
        <dbReference type="EMBL" id="MBJ7880248.1"/>
    </source>
</evidence>